<dbReference type="InterPro" id="IPR003593">
    <property type="entry name" value="AAA+_ATPase"/>
</dbReference>
<dbReference type="SUPFAM" id="SSF52540">
    <property type="entry name" value="P-loop containing nucleoside triphosphate hydrolases"/>
    <property type="match status" value="1"/>
</dbReference>
<keyword evidence="4" id="KW-1185">Reference proteome</keyword>
<feature type="region of interest" description="Disordered" evidence="1">
    <location>
        <begin position="1161"/>
        <end position="1211"/>
    </location>
</feature>
<feature type="compositionally biased region" description="Low complexity" evidence="1">
    <location>
        <begin position="1303"/>
        <end position="1312"/>
    </location>
</feature>
<dbReference type="GO" id="GO:0016020">
    <property type="term" value="C:membrane"/>
    <property type="evidence" value="ECO:0007669"/>
    <property type="project" value="TreeGrafter"/>
</dbReference>
<evidence type="ECO:0000313" key="3">
    <source>
        <dbReference type="EMBL" id="GET86829.1"/>
    </source>
</evidence>
<dbReference type="GO" id="GO:0042626">
    <property type="term" value="F:ATPase-coupled transmembrane transporter activity"/>
    <property type="evidence" value="ECO:0007669"/>
    <property type="project" value="TreeGrafter"/>
</dbReference>
<dbReference type="Gene3D" id="3.40.50.300">
    <property type="entry name" value="P-loop containing nucleotide triphosphate hydrolases"/>
    <property type="match status" value="1"/>
</dbReference>
<feature type="region of interest" description="Disordered" evidence="1">
    <location>
        <begin position="1223"/>
        <end position="1248"/>
    </location>
</feature>
<dbReference type="OrthoDB" id="6500128at2759"/>
<accession>A0A640KH53</accession>
<dbReference type="VEuPathDB" id="TriTrypDB:LtaPh_1210000"/>
<sequence>MYFNGSSSGDGVHEPSLSCSSRTICTGAHPTETAAPRSIEGQHQSWSLSSYLSFYSWRITSSLGGFFSGAHATIRNVFERDGGDGVRNCNVMGGSFLFPSAVARSFNAWYEALATTRVCAMFLPRDVDGPLVIHLTLLFVSWEVMQSTSLYLRYRRAMRIGTKNEGAPTLECDNNAAKTVKPSDFSTLLEPITTDMRSHTQIESVQSEESSLSSNCPRAVQRLCNYWALIEKAVLSAPRKHAGAPTKAADFSWFLRSGLASRKSNKGGGHRGASRPFTWNGAPRDTGTVLVLSEEAAFPVLTMPPGEWKTMPDPALGAVSTPVNLPLSGADVPEAGSLPKAQNVVQVAEPWKVIHLLWTDRVRYSVTYTELRRLLLGCSVAEISTLFHNGGDVDSCRGRLSSTHGTRVLHPIWSCGTSPNLSDDTRACRPHCETSLTSQGISPSGCTDPRVVFACVALTWYLSLVRDVYDAIIIHEDVQRCTDALEELEEYSGDVYRHGIQVGLPFFKEALQSISYEGVADARCGSSGECLDVQPHSHEHAMMTLEIVNTTGEKAEHATTTSAVSMEAVVHVSGGPERGGNNLTRRDACGTPPIISVSPRSREQCLLVTGTYMPLRVASPWACWAELTAVLAALRRRRRLMRLLHVRSLFSYMHTGSVAKTVSFLVLAGLTCISSRVAAAGQVAREAISSNLDTHYRAQGGLWTAVGDSNRGTQPSPGVGMTAQQRILALCLFECMRLTVNTVLTRTTHAYIQMAASQRRNSAKVELYEALTRLPLTFFDTHSFDEVEQIVYYVNDIEGVEVHVHRYVCGLVMSICAVQHAVCQLPCRARLLVGATVAVSLTVKAIGQGVKKWVQGAQRTGGVFPKWLRGYQLNGGEPGMAELDAEVEENTESNARHGGVMLRGLDIVAVLPQLRPYAADLSLMRWWTHHIHAYNTAGGSTEASAFVQGLCGLPLQAYGQLLPALGGALMTFADWVLPTLVASYGGSMALCSVEALSLSNRLIEAMRCVSDTIDVLVDGRRVTEVVLCNAYKANVLEKVMDARQWEPTSAKYAKGFIVGGEGKGHHCDHKYHYGSAGFGRHAAEMRSPSSNHHRRLLRLLQRANTQTVEASPPSGILCLVRALKHTCCCCVPHMPPTLFFGGCLRFLRRGLAGVGIAEKDSLGSRRPQSPKRSQHHRRSKRSRHVSSRWWAQPHQENPQTPKHRQSLRCGSVSDATATHLDHHASEDDSLHGGDAGSSLSSFSDGSNNGRQAAAAAAVALLASATVHAVTVRSMQFCYPTAPTVPVFSRPVTFSFALQGNREAAAPSPSSASELQTDKRGGGSRGRLVCLVGPSGHGKSTLLSLLLGMYTHFSSSSHVLGEDNDVSIDGVDRVEAQDQGEELYTSSPLPDPPDIVLTLALPCSPAYPSEEPTSAGSHDSTSTTAASMMADVVHEQMSVASIPRDILRGKLFSFVPQSPVIFSGSTIAHNISLENYVSLEQEALLAEIAQCAAWAHCEYIQRFPQGLMTYIVDSGTGAWSSSLMTSGTEGGGAGAGGGVVRLSIGQAQRLMMARALFHGRRGGTVLVMDEPTASLDKEVKLKILDEWRELLDSGIVRGAICATHDEDLIAVADEVVTLP</sequence>
<evidence type="ECO:0000259" key="2">
    <source>
        <dbReference type="SMART" id="SM00382"/>
    </source>
</evidence>
<proteinExistence type="predicted"/>
<dbReference type="PANTHER" id="PTHR24221:SF503">
    <property type="entry name" value="MITOCHONDRIAL POTASSIUM CHANNEL ATP-BINDING SUBUNIT"/>
    <property type="match status" value="1"/>
</dbReference>
<comment type="caution">
    <text evidence="3">The sequence shown here is derived from an EMBL/GenBank/DDBJ whole genome shotgun (WGS) entry which is preliminary data.</text>
</comment>
<dbReference type="SMART" id="SM00382">
    <property type="entry name" value="AAA"/>
    <property type="match status" value="1"/>
</dbReference>
<dbReference type="EMBL" id="BLBS01000016">
    <property type="protein sequence ID" value="GET86829.1"/>
    <property type="molecule type" value="Genomic_DNA"/>
</dbReference>
<name>A0A640KH53_LEITA</name>
<feature type="compositionally biased region" description="Basic residues" evidence="1">
    <location>
        <begin position="1168"/>
        <end position="1186"/>
    </location>
</feature>
<organism evidence="3 4">
    <name type="scientific">Leishmania tarentolae</name>
    <name type="common">Sauroleishmania tarentolae</name>
    <dbReference type="NCBI Taxonomy" id="5689"/>
    <lineage>
        <taxon>Eukaryota</taxon>
        <taxon>Discoba</taxon>
        <taxon>Euglenozoa</taxon>
        <taxon>Kinetoplastea</taxon>
        <taxon>Metakinetoplastina</taxon>
        <taxon>Trypanosomatida</taxon>
        <taxon>Trypanosomatidae</taxon>
        <taxon>Leishmaniinae</taxon>
        <taxon>Leishmania</taxon>
        <taxon>lizard Leishmania</taxon>
    </lineage>
</organism>
<evidence type="ECO:0000256" key="1">
    <source>
        <dbReference type="SAM" id="MobiDB-lite"/>
    </source>
</evidence>
<feature type="region of interest" description="Disordered" evidence="1">
    <location>
        <begin position="1302"/>
        <end position="1323"/>
    </location>
</feature>
<feature type="domain" description="AAA+ ATPase" evidence="2">
    <location>
        <begin position="1324"/>
        <end position="1616"/>
    </location>
</feature>
<reference evidence="3" key="1">
    <citation type="submission" date="2019-11" db="EMBL/GenBank/DDBJ databases">
        <title>Leishmania tarentolae CDS.</title>
        <authorList>
            <person name="Goto Y."/>
            <person name="Yamagishi J."/>
        </authorList>
    </citation>
    <scope>NUCLEOTIDE SEQUENCE [LARGE SCALE GENOMIC DNA]</scope>
    <source>
        <strain evidence="3">Parrot Tar II</strain>
    </source>
</reference>
<dbReference type="PANTHER" id="PTHR24221">
    <property type="entry name" value="ATP-BINDING CASSETTE SUB-FAMILY B"/>
    <property type="match status" value="1"/>
</dbReference>
<protein>
    <recommendedName>
        <fullName evidence="2">AAA+ ATPase domain-containing protein</fullName>
    </recommendedName>
</protein>
<gene>
    <name evidence="3" type="ORF">LtaPh_1210000</name>
</gene>
<dbReference type="InterPro" id="IPR027417">
    <property type="entry name" value="P-loop_NTPase"/>
</dbReference>
<dbReference type="Proteomes" id="UP000419144">
    <property type="component" value="Unassembled WGS sequence"/>
</dbReference>
<feature type="compositionally biased region" description="Low complexity" evidence="1">
    <location>
        <begin position="1236"/>
        <end position="1248"/>
    </location>
</feature>
<dbReference type="InterPro" id="IPR039421">
    <property type="entry name" value="Type_1_exporter"/>
</dbReference>
<evidence type="ECO:0000313" key="4">
    <source>
        <dbReference type="Proteomes" id="UP000419144"/>
    </source>
</evidence>